<sequence length="76" mass="7625">MGVAVLVALATRRSNAPAAQDDPLHAATEGFSLALTVTATLLALGAVLIATSLGRSRPPEDVHDTGDVPAGHGNRA</sequence>
<reference evidence="3" key="1">
    <citation type="submission" date="2024-07" db="EMBL/GenBank/DDBJ databases">
        <title>Complete genome sequences of cellulolytic bacteria, Kitasatospora sp. CMC57 and Streptomyces sp. CMC78, isolated from Japanese agricultural soil.</title>
        <authorList>
            <person name="Hashimoto T."/>
            <person name="Ito M."/>
            <person name="Iwamoto M."/>
            <person name="Fukahori D."/>
            <person name="Shoda T."/>
            <person name="Sakoda M."/>
            <person name="Morohoshi T."/>
            <person name="Mitsuboshi M."/>
            <person name="Nishizawa T."/>
        </authorList>
    </citation>
    <scope>NUCLEOTIDE SEQUENCE</scope>
    <source>
        <strain evidence="3">CMC78</strain>
    </source>
</reference>
<keyword evidence="2" id="KW-0812">Transmembrane</keyword>
<evidence type="ECO:0000313" key="3">
    <source>
        <dbReference type="EMBL" id="BFP55282.1"/>
    </source>
</evidence>
<keyword evidence="2" id="KW-1133">Transmembrane helix</keyword>
<feature type="transmembrane region" description="Helical" evidence="2">
    <location>
        <begin position="31"/>
        <end position="50"/>
    </location>
</feature>
<gene>
    <name evidence="3" type="ORF">SCMC78_50890</name>
</gene>
<protein>
    <submittedName>
        <fullName evidence="3">Uncharacterized protein</fullName>
    </submittedName>
</protein>
<keyword evidence="2" id="KW-0472">Membrane</keyword>
<name>A0AB33KRS0_9ACTN</name>
<dbReference type="KEGG" id="stcm:SCMC78_50890"/>
<feature type="compositionally biased region" description="Basic and acidic residues" evidence="1">
    <location>
        <begin position="57"/>
        <end position="66"/>
    </location>
</feature>
<evidence type="ECO:0000256" key="2">
    <source>
        <dbReference type="SAM" id="Phobius"/>
    </source>
</evidence>
<accession>A0AB33KRS0</accession>
<evidence type="ECO:0000256" key="1">
    <source>
        <dbReference type="SAM" id="MobiDB-lite"/>
    </source>
</evidence>
<dbReference type="EMBL" id="AP035884">
    <property type="protein sequence ID" value="BFP55282.1"/>
    <property type="molecule type" value="Genomic_DNA"/>
</dbReference>
<proteinExistence type="predicted"/>
<dbReference type="AlphaFoldDB" id="A0AB33KRS0"/>
<feature type="region of interest" description="Disordered" evidence="1">
    <location>
        <begin position="55"/>
        <end position="76"/>
    </location>
</feature>
<organism evidence="3">
    <name type="scientific">Streptomyces sp. CMC78</name>
    <dbReference type="NCBI Taxonomy" id="3231512"/>
    <lineage>
        <taxon>Bacteria</taxon>
        <taxon>Bacillati</taxon>
        <taxon>Actinomycetota</taxon>
        <taxon>Actinomycetes</taxon>
        <taxon>Kitasatosporales</taxon>
        <taxon>Streptomycetaceae</taxon>
        <taxon>Streptomyces</taxon>
    </lineage>
</organism>